<dbReference type="VEuPathDB" id="FungiDB:C3_03110W_A"/>
<reference evidence="5 6" key="3">
    <citation type="journal article" date="2013" name="Genome Biol.">
        <title>Assembly of a phased diploid Candida albicans genome facilitates allele-specific measurements and provides a simple model for repeat and indel structure.</title>
        <authorList>
            <person name="Muzzey D."/>
            <person name="Schwartz K."/>
            <person name="Weissman J.S."/>
            <person name="Sherlock G."/>
        </authorList>
    </citation>
    <scope>NUCLEOTIDE SEQUENCE [LARGE SCALE GENOMIC DNA]</scope>
    <source>
        <strain evidence="6">SC5314 / ATCC MYA-2876</strain>
    </source>
</reference>
<dbReference type="InterPro" id="IPR022703">
    <property type="entry name" value="DUF3533"/>
</dbReference>
<name>A0A1D8PJL4_CANAL</name>
<sequence>MSHDDSNSNSNPSSNPTSNPVSKPSDMGRSSNDSGSEPSIQHFTLAPLEPQGDEEDMEMGEPISRQSTFLERVQSRYSFFHENLRAQRKELSMKYLKIYLVMAIGCLGVFSIYWGSMYQRETRIKNLKMLVVLEDEEINGIPPLFGNQLRDLLATPTARTLGDWKIYNTSEFETIASKHNNTINEEVIRQIHHQNYWASIYVKQNSSYNIYNALANGNQYNVSDSVYCYYETGRHLTSVGPYVVASIDAIQTMWLDQNSVMRDIVRIGNITLDNANSVAVATTALAFQIIDMRPSTSGVLVAALQIGLLYLVIVSFFSFNFFVDIHRSVALMVKQRNFLLYRVFASIISYFVISLMFGLVTLAFQVDFAVTFGKSGFLVYWMVTFLTMWSVGLANELAAMLILTIYPPMVGFWLIFWVIINITPTFTPIALLPEFYRYGYAMPLHNAFEIYSVIFFNTYKGLIGRSIGIIIAWVVFLTLMAPIVVVYFGSTMSKKAAAAAAAAKKEKEKSK</sequence>
<proteinExistence type="predicted"/>
<keyword evidence="2" id="KW-0812">Transmembrane</keyword>
<dbReference type="STRING" id="237561.A0A1D8PJL4"/>
<dbReference type="Proteomes" id="UP000000559">
    <property type="component" value="Chromosome 3"/>
</dbReference>
<keyword evidence="6" id="KW-1185">Reference proteome</keyword>
<gene>
    <name evidence="5" type="ordered locus">CAALFM_C303110WA</name>
    <name evidence="4" type="ordered locus">orf19.7940</name>
</gene>
<evidence type="ECO:0000256" key="1">
    <source>
        <dbReference type="SAM" id="MobiDB-lite"/>
    </source>
</evidence>
<dbReference type="InParanoid" id="A0A1D8PJL4"/>
<feature type="compositionally biased region" description="Polar residues" evidence="1">
    <location>
        <begin position="28"/>
        <end position="42"/>
    </location>
</feature>
<dbReference type="eggNOG" id="ENOG502QUA0">
    <property type="taxonomic scope" value="Eukaryota"/>
</dbReference>
<feature type="transmembrane region" description="Helical" evidence="2">
    <location>
        <begin position="95"/>
        <end position="115"/>
    </location>
</feature>
<evidence type="ECO:0000256" key="2">
    <source>
        <dbReference type="SAM" id="Phobius"/>
    </source>
</evidence>
<feature type="domain" description="DUF3533" evidence="3">
    <location>
        <begin position="99"/>
        <end position="478"/>
    </location>
</feature>
<keyword evidence="2" id="KW-1133">Transmembrane helix</keyword>
<feature type="transmembrane region" description="Helical" evidence="2">
    <location>
        <begin position="467"/>
        <end position="488"/>
    </location>
</feature>
<dbReference type="InterPro" id="IPR053001">
    <property type="entry name" value="MNNG_permease-like"/>
</dbReference>
<keyword evidence="2" id="KW-0472">Membrane</keyword>
<dbReference type="RefSeq" id="XP_720003.2">
    <property type="nucleotide sequence ID" value="XM_714910.2"/>
</dbReference>
<dbReference type="GeneID" id="3638400"/>
<dbReference type="PANTHER" id="PTHR34814">
    <property type="entry name" value="NITROSOGUANIDINE RESISTANCE PROTEIN SNG1"/>
    <property type="match status" value="1"/>
</dbReference>
<dbReference type="AlphaFoldDB" id="A0A1D8PJL4"/>
<reference evidence="5 6" key="2">
    <citation type="journal article" date="2007" name="Genome Biol.">
        <title>Assembly of the Candida albicans genome into sixteen supercontigs aligned on the eight chromosomes.</title>
        <authorList>
            <person name="van het Hoog M."/>
            <person name="Rast T.J."/>
            <person name="Martchenko M."/>
            <person name="Grindle S."/>
            <person name="Dignard D."/>
            <person name="Hogues H."/>
            <person name="Cuomo C."/>
            <person name="Berriman M."/>
            <person name="Scherer S."/>
            <person name="Magee B.B."/>
            <person name="Whiteway M."/>
            <person name="Chibana H."/>
            <person name="Nantel A."/>
            <person name="Magee P.T."/>
        </authorList>
    </citation>
    <scope>GENOME REANNOTATION</scope>
    <source>
        <strain evidence="6">SC5314 / ATCC MYA-2876</strain>
    </source>
</reference>
<dbReference type="Pfam" id="PF12051">
    <property type="entry name" value="DUF3533"/>
    <property type="match status" value="1"/>
</dbReference>
<dbReference type="GO" id="GO:0016020">
    <property type="term" value="C:membrane"/>
    <property type="evidence" value="ECO:0000318"/>
    <property type="project" value="GO_Central"/>
</dbReference>
<feature type="transmembrane region" description="Helical" evidence="2">
    <location>
        <begin position="410"/>
        <end position="432"/>
    </location>
</feature>
<evidence type="ECO:0000313" key="6">
    <source>
        <dbReference type="Proteomes" id="UP000000559"/>
    </source>
</evidence>
<evidence type="ECO:0000313" key="4">
    <source>
        <dbReference type="CGD" id="CAL0000189539"/>
    </source>
</evidence>
<dbReference type="PANTHER" id="PTHR34814:SF1">
    <property type="entry name" value="NITROSOGUANIDINE RESISTANCE PROTEIN SNG1"/>
    <property type="match status" value="1"/>
</dbReference>
<dbReference type="OMA" id="PLENMAM"/>
<reference evidence="5 6" key="1">
    <citation type="journal article" date="2004" name="Proc. Natl. Acad. Sci. U.S.A.">
        <title>The diploid genome sequence of Candida albicans.</title>
        <authorList>
            <person name="Jones T."/>
            <person name="Federspiel N.A."/>
            <person name="Chibana H."/>
            <person name="Dungan J."/>
            <person name="Kalman S."/>
            <person name="Magee B.B."/>
            <person name="Newport G."/>
            <person name="Thorstenson Y.R."/>
            <person name="Agabian N."/>
            <person name="Magee P.T."/>
            <person name="Davis R.W."/>
            <person name="Scherer S."/>
        </authorList>
    </citation>
    <scope>NUCLEOTIDE SEQUENCE [LARGE SCALE GENOMIC DNA]</scope>
    <source>
        <strain evidence="6">SC5314 / ATCC MYA-2876</strain>
    </source>
</reference>
<evidence type="ECO:0000259" key="3">
    <source>
        <dbReference type="Pfam" id="PF12051"/>
    </source>
</evidence>
<accession>A0A1D8PJL4</accession>
<evidence type="ECO:0000313" key="5">
    <source>
        <dbReference type="EMBL" id="AOW28342.1"/>
    </source>
</evidence>
<dbReference type="KEGG" id="cal:CAALFM_C303110WA"/>
<dbReference type="FunCoup" id="A0A1D8PJL4">
    <property type="interactions" value="38"/>
</dbReference>
<dbReference type="CGD" id="CAL0000189539">
    <property type="gene designation" value="orf19.7940"/>
</dbReference>
<feature type="region of interest" description="Disordered" evidence="1">
    <location>
        <begin position="1"/>
        <end position="59"/>
    </location>
</feature>
<dbReference type="EMBL" id="CP017625">
    <property type="protein sequence ID" value="AOW28342.1"/>
    <property type="molecule type" value="Genomic_DNA"/>
</dbReference>
<organism evidence="5 6">
    <name type="scientific">Candida albicans (strain SC5314 / ATCC MYA-2876)</name>
    <name type="common">Yeast</name>
    <dbReference type="NCBI Taxonomy" id="237561"/>
    <lineage>
        <taxon>Eukaryota</taxon>
        <taxon>Fungi</taxon>
        <taxon>Dikarya</taxon>
        <taxon>Ascomycota</taxon>
        <taxon>Saccharomycotina</taxon>
        <taxon>Pichiomycetes</taxon>
        <taxon>Debaryomycetaceae</taxon>
        <taxon>Candida/Lodderomyces clade</taxon>
        <taxon>Candida</taxon>
    </lineage>
</organism>
<dbReference type="OrthoDB" id="2140105at2759"/>
<feature type="transmembrane region" description="Helical" evidence="2">
    <location>
        <begin position="378"/>
        <end position="403"/>
    </location>
</feature>
<protein>
    <recommendedName>
        <fullName evidence="3">DUF3533 domain-containing protein</fullName>
    </recommendedName>
</protein>
<feature type="transmembrane region" description="Helical" evidence="2">
    <location>
        <begin position="299"/>
        <end position="323"/>
    </location>
</feature>
<feature type="transmembrane region" description="Helical" evidence="2">
    <location>
        <begin position="343"/>
        <end position="366"/>
    </location>
</feature>
<feature type="compositionally biased region" description="Low complexity" evidence="1">
    <location>
        <begin position="7"/>
        <end position="25"/>
    </location>
</feature>